<comment type="similarity">
    <text evidence="1">Belongs to the YggT family.</text>
</comment>
<reference evidence="4" key="1">
    <citation type="submission" date="2017-01" db="EMBL/GenBank/DDBJ databases">
        <authorList>
            <person name="Varghese N."/>
            <person name="Submissions S."/>
        </authorList>
    </citation>
    <scope>NUCLEOTIDE SEQUENCE [LARGE SCALE GENOMIC DNA]</scope>
    <source>
        <strain evidence="4">DSM 24913</strain>
    </source>
</reference>
<evidence type="ECO:0000313" key="4">
    <source>
        <dbReference type="Proteomes" id="UP000185639"/>
    </source>
</evidence>
<protein>
    <submittedName>
        <fullName evidence="3">YggT family protein</fullName>
    </submittedName>
</protein>
<evidence type="ECO:0000256" key="2">
    <source>
        <dbReference type="SAM" id="Phobius"/>
    </source>
</evidence>
<evidence type="ECO:0000313" key="3">
    <source>
        <dbReference type="EMBL" id="SIS58469.1"/>
    </source>
</evidence>
<name>A0A1N7KAA7_9GAMM</name>
<accession>A0A1N7KAA7</accession>
<feature type="transmembrane region" description="Helical" evidence="2">
    <location>
        <begin position="164"/>
        <end position="184"/>
    </location>
</feature>
<dbReference type="STRING" id="484498.SAMN05421686_102395"/>
<dbReference type="InterPro" id="IPR003425">
    <property type="entry name" value="CCB3/YggT"/>
</dbReference>
<feature type="transmembrane region" description="Helical" evidence="2">
    <location>
        <begin position="6"/>
        <end position="30"/>
    </location>
</feature>
<gene>
    <name evidence="3" type="ORF">SAMN05421686_102395</name>
</gene>
<dbReference type="GO" id="GO:0016020">
    <property type="term" value="C:membrane"/>
    <property type="evidence" value="ECO:0007669"/>
    <property type="project" value="InterPro"/>
</dbReference>
<dbReference type="OrthoDB" id="9806665at2"/>
<feature type="transmembrane region" description="Helical" evidence="2">
    <location>
        <begin position="68"/>
        <end position="89"/>
    </location>
</feature>
<keyword evidence="2" id="KW-0812">Transmembrane</keyword>
<sequence length="198" mass="21441">MGSPLTQAGLLLVNAIGSLVLLIVMLRFLLQLVRADFYNPLSQMIVKFTNPLLIPLRRVIPGLGGLDMASLVLALAIQYVIMALILMLAGYGTGMPFVAMIGWAAVGIIKLLISIYFWGMLIMVIASWVAPGSYNPALILINQLLEPVIRPVRKIMPDMGGLDLSPLVVILGIQLAEILILYPLKQVLQVPSGLIMGL</sequence>
<dbReference type="PANTHER" id="PTHR33219:SF14">
    <property type="entry name" value="PROTEIN COFACTOR ASSEMBLY OF COMPLEX C SUBUNIT B CCB3, CHLOROPLASTIC-RELATED"/>
    <property type="match status" value="1"/>
</dbReference>
<keyword evidence="2" id="KW-1133">Transmembrane helix</keyword>
<keyword evidence="2" id="KW-0472">Membrane</keyword>
<feature type="transmembrane region" description="Helical" evidence="2">
    <location>
        <begin position="101"/>
        <end position="130"/>
    </location>
</feature>
<dbReference type="AlphaFoldDB" id="A0A1N7KAA7"/>
<dbReference type="PANTHER" id="PTHR33219">
    <property type="entry name" value="YLMG HOMOLOG PROTEIN 2, CHLOROPLASTIC"/>
    <property type="match status" value="1"/>
</dbReference>
<dbReference type="Proteomes" id="UP000185639">
    <property type="component" value="Unassembled WGS sequence"/>
</dbReference>
<dbReference type="Pfam" id="PF02325">
    <property type="entry name" value="CCB3_YggT"/>
    <property type="match status" value="2"/>
</dbReference>
<evidence type="ECO:0000256" key="1">
    <source>
        <dbReference type="ARBA" id="ARBA00010894"/>
    </source>
</evidence>
<organism evidence="3 4">
    <name type="scientific">Thalassolituus maritimus</name>
    <dbReference type="NCBI Taxonomy" id="484498"/>
    <lineage>
        <taxon>Bacteria</taxon>
        <taxon>Pseudomonadati</taxon>
        <taxon>Pseudomonadota</taxon>
        <taxon>Gammaproteobacteria</taxon>
        <taxon>Oceanospirillales</taxon>
        <taxon>Oceanospirillaceae</taxon>
        <taxon>Thalassolituus</taxon>
    </lineage>
</organism>
<keyword evidence="4" id="KW-1185">Reference proteome</keyword>
<proteinExistence type="inferred from homology"/>
<dbReference type="EMBL" id="FTOH01000002">
    <property type="protein sequence ID" value="SIS58469.1"/>
    <property type="molecule type" value="Genomic_DNA"/>
</dbReference>
<dbReference type="RefSeq" id="WP_076514503.1">
    <property type="nucleotide sequence ID" value="NZ_CAJWBH010000014.1"/>
</dbReference>